<dbReference type="KEGG" id="ngr:NAEGRDRAFT_70745"/>
<organism evidence="2">
    <name type="scientific">Naegleria gruberi</name>
    <name type="common">Amoeba</name>
    <dbReference type="NCBI Taxonomy" id="5762"/>
    <lineage>
        <taxon>Eukaryota</taxon>
        <taxon>Discoba</taxon>
        <taxon>Heterolobosea</taxon>
        <taxon>Tetramitia</taxon>
        <taxon>Eutetramitia</taxon>
        <taxon>Vahlkampfiidae</taxon>
        <taxon>Naegleria</taxon>
    </lineage>
</organism>
<dbReference type="InParanoid" id="D2VP63"/>
<name>D2VP63_NAEGR</name>
<dbReference type="Pfam" id="PF18907">
    <property type="entry name" value="DUF5662"/>
    <property type="match status" value="1"/>
</dbReference>
<proteinExistence type="predicted"/>
<accession>D2VP63</accession>
<gene>
    <name evidence="1" type="ORF">NAEGRDRAFT_70745</name>
</gene>
<dbReference type="Proteomes" id="UP000006671">
    <property type="component" value="Unassembled WGS sequence"/>
</dbReference>
<protein>
    <submittedName>
        <fullName evidence="1">Predicted protein</fullName>
    </submittedName>
</protein>
<sequence length="152" mass="18352">MGLGIIQLIIHDWSKFSPSEWFGYLQFNNLATSNNEDLKEYCFLHHQNRNPHHFEYWITCDRSNGAIKSLRMPICYVTEMVVDWIAANRAYNSSQELLNQERQMEFLRKNKNNIHPETRKDIRKEIIRLGTVFKQFKMEQEFSNFLENEFQQ</sequence>
<dbReference type="VEuPathDB" id="AmoebaDB:NAEGRDRAFT_70745"/>
<keyword evidence="2" id="KW-1185">Reference proteome</keyword>
<evidence type="ECO:0000313" key="1">
    <source>
        <dbReference type="EMBL" id="EFC41377.1"/>
    </source>
</evidence>
<dbReference type="OrthoDB" id="10455444at2759"/>
<dbReference type="InterPro" id="IPR043721">
    <property type="entry name" value="DUF5662"/>
</dbReference>
<dbReference type="RefSeq" id="XP_002674121.1">
    <property type="nucleotide sequence ID" value="XM_002674075.1"/>
</dbReference>
<reference evidence="1 2" key="1">
    <citation type="journal article" date="2010" name="Cell">
        <title>The genome of Naegleria gruberi illuminates early eukaryotic versatility.</title>
        <authorList>
            <person name="Fritz-Laylin L.K."/>
            <person name="Prochnik S.E."/>
            <person name="Ginger M.L."/>
            <person name="Dacks J.B."/>
            <person name="Carpenter M.L."/>
            <person name="Field M.C."/>
            <person name="Kuo A."/>
            <person name="Paredez A."/>
            <person name="Chapman J."/>
            <person name="Pham J."/>
            <person name="Shu S."/>
            <person name="Neupane R."/>
            <person name="Cipriano M."/>
            <person name="Mancuso J."/>
            <person name="Tu H."/>
            <person name="Salamov A."/>
            <person name="Lindquist E."/>
            <person name="Shapiro H."/>
            <person name="Lucas S."/>
            <person name="Grigoriev I.V."/>
            <person name="Cande W.Z."/>
            <person name="Fulton C."/>
            <person name="Rokhsar D.S."/>
            <person name="Dawson S.C."/>
        </authorList>
    </citation>
    <scope>NUCLEOTIDE SEQUENCE [LARGE SCALE GENOMIC DNA]</scope>
    <source>
        <strain evidence="1 2">NEG-M</strain>
    </source>
</reference>
<dbReference type="GeneID" id="8850668"/>
<dbReference type="EMBL" id="GG738886">
    <property type="protein sequence ID" value="EFC41377.1"/>
    <property type="molecule type" value="Genomic_DNA"/>
</dbReference>
<evidence type="ECO:0000313" key="2">
    <source>
        <dbReference type="Proteomes" id="UP000006671"/>
    </source>
</evidence>
<dbReference type="AlphaFoldDB" id="D2VP63"/>